<keyword evidence="8" id="KW-1185">Reference proteome</keyword>
<evidence type="ECO:0000256" key="4">
    <source>
        <dbReference type="ARBA" id="ARBA00023002"/>
    </source>
</evidence>
<comment type="cofactor">
    <cofactor evidence="1">
        <name>Fe(2+)</name>
        <dbReference type="ChEBI" id="CHEBI:29033"/>
    </cofactor>
</comment>
<organism evidence="7 8">
    <name type="scientific">Ferrimonas lipolytica</name>
    <dbReference type="NCBI Taxonomy" id="2724191"/>
    <lineage>
        <taxon>Bacteria</taxon>
        <taxon>Pseudomonadati</taxon>
        <taxon>Pseudomonadota</taxon>
        <taxon>Gammaproteobacteria</taxon>
        <taxon>Alteromonadales</taxon>
        <taxon>Ferrimonadaceae</taxon>
        <taxon>Ferrimonas</taxon>
    </lineage>
</organism>
<dbReference type="RefSeq" id="WP_168659934.1">
    <property type="nucleotide sequence ID" value="NZ_CP051180.1"/>
</dbReference>
<dbReference type="SUPFAM" id="SSF51197">
    <property type="entry name" value="Clavaminate synthase-like"/>
    <property type="match status" value="1"/>
</dbReference>
<gene>
    <name evidence="7" type="ORF">HER31_07190</name>
</gene>
<dbReference type="InterPro" id="IPR003347">
    <property type="entry name" value="JmjC_dom"/>
</dbReference>
<dbReference type="PANTHER" id="PTHR13096:SF8">
    <property type="entry name" value="RIBOSOMAL OXYGENASE 1"/>
    <property type="match status" value="1"/>
</dbReference>
<evidence type="ECO:0000256" key="1">
    <source>
        <dbReference type="ARBA" id="ARBA00001954"/>
    </source>
</evidence>
<dbReference type="InterPro" id="IPR039994">
    <property type="entry name" value="NO66-like"/>
</dbReference>
<proteinExistence type="predicted"/>
<keyword evidence="2" id="KW-0479">Metal-binding</keyword>
<dbReference type="Gene3D" id="3.40.366.30">
    <property type="entry name" value="50S ribosomal protein L16 arginine hydroxylase, Chain A, Domain 2"/>
    <property type="match status" value="1"/>
</dbReference>
<evidence type="ECO:0000259" key="6">
    <source>
        <dbReference type="PROSITE" id="PS51184"/>
    </source>
</evidence>
<dbReference type="SMART" id="SM00558">
    <property type="entry name" value="JmjC"/>
    <property type="match status" value="1"/>
</dbReference>
<accession>A0A6H1UEA7</accession>
<feature type="domain" description="JmjC" evidence="6">
    <location>
        <begin position="91"/>
        <end position="218"/>
    </location>
</feature>
<dbReference type="GO" id="GO:0046872">
    <property type="term" value="F:metal ion binding"/>
    <property type="evidence" value="ECO:0007669"/>
    <property type="project" value="UniProtKB-KW"/>
</dbReference>
<keyword evidence="5" id="KW-0408">Iron</keyword>
<dbReference type="PANTHER" id="PTHR13096">
    <property type="entry name" value="MINA53 MYC INDUCED NUCLEAR ANTIGEN"/>
    <property type="match status" value="1"/>
</dbReference>
<dbReference type="Pfam" id="PF20514">
    <property type="entry name" value="WHD_ROXA"/>
    <property type="match status" value="1"/>
</dbReference>
<dbReference type="Pfam" id="PF08007">
    <property type="entry name" value="JmjC_2"/>
    <property type="match status" value="1"/>
</dbReference>
<dbReference type="KEGG" id="fes:HER31_07190"/>
<dbReference type="PROSITE" id="PS51184">
    <property type="entry name" value="JMJC"/>
    <property type="match status" value="1"/>
</dbReference>
<dbReference type="InterPro" id="IPR046799">
    <property type="entry name" value="ROXA-like_wH"/>
</dbReference>
<evidence type="ECO:0000256" key="2">
    <source>
        <dbReference type="ARBA" id="ARBA00022723"/>
    </source>
</evidence>
<dbReference type="Proteomes" id="UP000501602">
    <property type="component" value="Chromosome"/>
</dbReference>
<evidence type="ECO:0000256" key="3">
    <source>
        <dbReference type="ARBA" id="ARBA00022964"/>
    </source>
</evidence>
<dbReference type="EMBL" id="CP051180">
    <property type="protein sequence ID" value="QIZ76673.1"/>
    <property type="molecule type" value="Genomic_DNA"/>
</dbReference>
<dbReference type="GO" id="GO:0016706">
    <property type="term" value="F:2-oxoglutarate-dependent dioxygenase activity"/>
    <property type="evidence" value="ECO:0007669"/>
    <property type="project" value="TreeGrafter"/>
</dbReference>
<name>A0A6H1UEA7_9GAMM</name>
<evidence type="ECO:0000313" key="8">
    <source>
        <dbReference type="Proteomes" id="UP000501602"/>
    </source>
</evidence>
<evidence type="ECO:0000313" key="7">
    <source>
        <dbReference type="EMBL" id="QIZ76673.1"/>
    </source>
</evidence>
<sequence length="376" mass="42228">MNQLNLNIADFLANYWQQQPVVIKAAFTQFADPIAPDELAGLALEDATAARMVYTQKDHWHSSSDIPEDYSPLGEHNWQLLVQAINHYVEYADQLAEQFSFLPQWRFDDLMASFAVEGGGVGPHIDNYDVFIIQGQGKRQWQVGPRGNYASRNDGSNMSLVEDFEPIINEVMEPGDLLYIPVGFPHCGRSIVPSLSYSVGFRAPSQQELLSALADAYVDNDLGNERYQQADDNQRTNLIGTAQQQGFAAMLSSSLQHDGWHQALGTLLSQNRFELALEPPSEPISVAQTAARLQQGEPLYRLLGLKCLQVEGDHHNRLFFDGQSWLLPPELKDVTVAISASKQLHWAQLAPLFQDPQLSMQLNELINQGYWLFNDE</sequence>
<keyword evidence="4" id="KW-0560">Oxidoreductase</keyword>
<dbReference type="Gene3D" id="2.60.120.650">
    <property type="entry name" value="Cupin"/>
    <property type="match status" value="1"/>
</dbReference>
<reference evidence="7 8" key="1">
    <citation type="submission" date="2020-04" db="EMBL/GenBank/DDBJ databases">
        <title>Ferrimonas sp. S7 isolated from sea water.</title>
        <authorList>
            <person name="Bae S.S."/>
            <person name="Baek K."/>
        </authorList>
    </citation>
    <scope>NUCLEOTIDE SEQUENCE [LARGE SCALE GENOMIC DNA]</scope>
    <source>
        <strain evidence="7 8">S7</strain>
    </source>
</reference>
<dbReference type="AlphaFoldDB" id="A0A6H1UEA7"/>
<keyword evidence="3" id="KW-0223">Dioxygenase</keyword>
<evidence type="ECO:0000256" key="5">
    <source>
        <dbReference type="ARBA" id="ARBA00023004"/>
    </source>
</evidence>
<protein>
    <submittedName>
        <fullName evidence="7">Cupin domain-containing protein</fullName>
    </submittedName>
</protein>